<sequence>MKTFKKTILLALIVLVSSTVRAQDEPMVTLEFKNSEMAQNLVRNYTAALQKGDVVKMNAQLHKNAMIYGLGGGLDSLNVKQHKDYFTNSTNQYKHSISDDLYLPVKVENNWNAGEWLLSWGTNTITDKKSGSTMVVPYHTVSLVQDGKIAMIRYFYDMMNIMEKQGYTITPPKK</sequence>
<feature type="chain" id="PRO_5047172296" evidence="1">
    <location>
        <begin position="23"/>
        <end position="174"/>
    </location>
</feature>
<accession>A0ABS3T4T0</accession>
<protein>
    <submittedName>
        <fullName evidence="2">Nuclear transport factor 2 family protein</fullName>
    </submittedName>
</protein>
<dbReference type="Gene3D" id="3.10.450.50">
    <property type="match status" value="1"/>
</dbReference>
<organism evidence="2 3">
    <name type="scientific">Winogradskyella pelagia</name>
    <dbReference type="NCBI Taxonomy" id="2819984"/>
    <lineage>
        <taxon>Bacteria</taxon>
        <taxon>Pseudomonadati</taxon>
        <taxon>Bacteroidota</taxon>
        <taxon>Flavobacteriia</taxon>
        <taxon>Flavobacteriales</taxon>
        <taxon>Flavobacteriaceae</taxon>
        <taxon>Winogradskyella</taxon>
    </lineage>
</organism>
<feature type="signal peptide" evidence="1">
    <location>
        <begin position="1"/>
        <end position="22"/>
    </location>
</feature>
<evidence type="ECO:0000256" key="1">
    <source>
        <dbReference type="SAM" id="SignalP"/>
    </source>
</evidence>
<comment type="caution">
    <text evidence="2">The sequence shown here is derived from an EMBL/GenBank/DDBJ whole genome shotgun (WGS) entry which is preliminary data.</text>
</comment>
<reference evidence="2 3" key="1">
    <citation type="submission" date="2021-03" db="EMBL/GenBank/DDBJ databases">
        <title>Winogradskyella sp. nov., isolated from costal sediment.</title>
        <authorList>
            <person name="Gao C."/>
        </authorList>
    </citation>
    <scope>NUCLEOTIDE SEQUENCE [LARGE SCALE GENOMIC DNA]</scope>
    <source>
        <strain evidence="2 3">DF17</strain>
    </source>
</reference>
<keyword evidence="3" id="KW-1185">Reference proteome</keyword>
<evidence type="ECO:0000313" key="3">
    <source>
        <dbReference type="Proteomes" id="UP000676776"/>
    </source>
</evidence>
<dbReference type="RefSeq" id="WP_208155113.1">
    <property type="nucleotide sequence ID" value="NZ_JAGEVF010000012.1"/>
</dbReference>
<gene>
    <name evidence="2" type="ORF">J4050_13445</name>
</gene>
<dbReference type="Proteomes" id="UP000676776">
    <property type="component" value="Unassembled WGS sequence"/>
</dbReference>
<dbReference type="InterPro" id="IPR032710">
    <property type="entry name" value="NTF2-like_dom_sf"/>
</dbReference>
<name>A0ABS3T4T0_9FLAO</name>
<dbReference type="EMBL" id="JAGEVF010000012">
    <property type="protein sequence ID" value="MBO3117755.1"/>
    <property type="molecule type" value="Genomic_DNA"/>
</dbReference>
<evidence type="ECO:0000313" key="2">
    <source>
        <dbReference type="EMBL" id="MBO3117755.1"/>
    </source>
</evidence>
<proteinExistence type="predicted"/>
<dbReference type="SUPFAM" id="SSF54427">
    <property type="entry name" value="NTF2-like"/>
    <property type="match status" value="1"/>
</dbReference>
<keyword evidence="1" id="KW-0732">Signal</keyword>